<evidence type="ECO:0000313" key="1">
    <source>
        <dbReference type="EMBL" id="CAA9342923.1"/>
    </source>
</evidence>
<accession>A0A6J4LVU7</accession>
<proteinExistence type="predicted"/>
<reference evidence="1" key="1">
    <citation type="submission" date="2020-02" db="EMBL/GenBank/DDBJ databases">
        <authorList>
            <person name="Meier V. D."/>
        </authorList>
    </citation>
    <scope>NUCLEOTIDE SEQUENCE</scope>
    <source>
        <strain evidence="1">AVDCRST_MAG68</strain>
    </source>
</reference>
<dbReference type="EMBL" id="CADCTW010000148">
    <property type="protein sequence ID" value="CAA9342923.1"/>
    <property type="molecule type" value="Genomic_DNA"/>
</dbReference>
<name>A0A6J4LVU7_9BACT</name>
<protein>
    <submittedName>
        <fullName evidence="1">Uncharacterized protein</fullName>
    </submittedName>
</protein>
<organism evidence="1">
    <name type="scientific">uncultured Gemmatimonadota bacterium</name>
    <dbReference type="NCBI Taxonomy" id="203437"/>
    <lineage>
        <taxon>Bacteria</taxon>
        <taxon>Pseudomonadati</taxon>
        <taxon>Gemmatimonadota</taxon>
        <taxon>environmental samples</taxon>
    </lineage>
</organism>
<gene>
    <name evidence="1" type="ORF">AVDCRST_MAG68-3090</name>
</gene>
<sequence length="85" mass="9722">MAFLYLLRFLRPRHIAEIVGGDLPSIRSVGATSKLLGTEIEANAVLDTEQDEQMELVKTGILDLRRRVQHLEFRTGESLDEERTR</sequence>
<dbReference type="AlphaFoldDB" id="A0A6J4LVU7"/>